<dbReference type="Gene3D" id="3.40.50.300">
    <property type="entry name" value="P-loop containing nucleotide triphosphate hydrolases"/>
    <property type="match status" value="1"/>
</dbReference>
<comment type="caution">
    <text evidence="1">The sequence shown here is derived from an EMBL/GenBank/DDBJ whole genome shotgun (WGS) entry which is preliminary data.</text>
</comment>
<evidence type="ECO:0000313" key="2">
    <source>
        <dbReference type="Proteomes" id="UP001152795"/>
    </source>
</evidence>
<keyword evidence="2" id="KW-1185">Reference proteome</keyword>
<dbReference type="Gene3D" id="1.25.40.10">
    <property type="entry name" value="Tetratricopeptide repeat domain"/>
    <property type="match status" value="1"/>
</dbReference>
<reference evidence="1" key="1">
    <citation type="submission" date="2020-04" db="EMBL/GenBank/DDBJ databases">
        <authorList>
            <person name="Alioto T."/>
            <person name="Alioto T."/>
            <person name="Gomez Garrido J."/>
        </authorList>
    </citation>
    <scope>NUCLEOTIDE SEQUENCE</scope>
    <source>
        <strain evidence="1">A484AB</strain>
    </source>
</reference>
<proteinExistence type="predicted"/>
<dbReference type="EMBL" id="CACRXK020032706">
    <property type="protein sequence ID" value="CAB4043590.1"/>
    <property type="molecule type" value="Genomic_DNA"/>
</dbReference>
<sequence>LARQYGDQFINATSASDTSKLLVITLNANSEEFLMKSVKEAARKLRLPVCMELTNKNLEELMKNLRDYFRGYSGAWLLIIDDMFEKNAFNKLFPRPGVKEWGGGQVLVTTQDNNLVPAGHLFAKPMPLNEGMTKEDALALLKEISDVDVDDFAEEIIEELRRLPLALACCATYVRETRQDRASTQFGWKEYLNLYRENAKLESRSFSNHNVYPFSMTAATAMAVKRMAETSDVLRLTFSFLSYCVLLPVPLNVLAHHVKENLPDQNDKQPTTKEEIENEISRCTLLVHGQSQNVETIKCHQVIRSAFQSAENTKPAKQREIEFVKMIKSQNETLDFMDNTCKEDVLRKVLVRPHLKSFVGYANGKSWNNTAEFVLISKKKDQFLYSTLDMPIEEAVKSLELLCNISLELDLSDERRCDILANLGFYYLELERDQDASDVLRKAYSMTEDKSEEEWLLLRCRISFYLAQTYCSLDSVDLGIEMMKTSIDLAKEVYINEEGKIMERYFWLSHFCFSWKKFWKLGTIVKEAEEFMSSCAPDSESLSRARCLDYLSRVYEYYDNIQSIYKAVKYRKYMTLREDLINKSVNIYERVLGAGVSSCSEYCALLAKSAILKLETNPTEARTQLEKALEYCNQNGDKFNHSWIAARKKHLFDNSTWWRKLCYGIGNLKKGRLVWAEHINICDDVLEDCSSGRISPSPRMIAPIKRKRTYM</sequence>
<dbReference type="InterPro" id="IPR042197">
    <property type="entry name" value="Apaf_helical"/>
</dbReference>
<dbReference type="InterPro" id="IPR027417">
    <property type="entry name" value="P-loop_NTPase"/>
</dbReference>
<dbReference type="InterPro" id="IPR011990">
    <property type="entry name" value="TPR-like_helical_dom_sf"/>
</dbReference>
<gene>
    <name evidence="1" type="ORF">PACLA_8A053006</name>
</gene>
<organism evidence="1 2">
    <name type="scientific">Paramuricea clavata</name>
    <name type="common">Red gorgonian</name>
    <name type="synonym">Violescent sea-whip</name>
    <dbReference type="NCBI Taxonomy" id="317549"/>
    <lineage>
        <taxon>Eukaryota</taxon>
        <taxon>Metazoa</taxon>
        <taxon>Cnidaria</taxon>
        <taxon>Anthozoa</taxon>
        <taxon>Octocorallia</taxon>
        <taxon>Malacalcyonacea</taxon>
        <taxon>Plexauridae</taxon>
        <taxon>Paramuricea</taxon>
    </lineage>
</organism>
<accession>A0A7D9M6S6</accession>
<dbReference type="Gene3D" id="1.10.8.430">
    <property type="entry name" value="Helical domain of apoptotic protease-activating factors"/>
    <property type="match status" value="1"/>
</dbReference>
<dbReference type="SUPFAM" id="SSF52540">
    <property type="entry name" value="P-loop containing nucleoside triphosphate hydrolases"/>
    <property type="match status" value="1"/>
</dbReference>
<dbReference type="Proteomes" id="UP001152795">
    <property type="component" value="Unassembled WGS sequence"/>
</dbReference>
<name>A0A7D9M6S6_PARCT</name>
<dbReference type="AlphaFoldDB" id="A0A7D9M6S6"/>
<protein>
    <submittedName>
        <fullName evidence="1">Myotubularin-related 14</fullName>
    </submittedName>
</protein>
<feature type="non-terminal residue" evidence="1">
    <location>
        <position position="711"/>
    </location>
</feature>
<evidence type="ECO:0000313" key="1">
    <source>
        <dbReference type="EMBL" id="CAB4043590.1"/>
    </source>
</evidence>
<feature type="non-terminal residue" evidence="1">
    <location>
        <position position="1"/>
    </location>
</feature>
<dbReference type="SUPFAM" id="SSF48452">
    <property type="entry name" value="TPR-like"/>
    <property type="match status" value="1"/>
</dbReference>
<dbReference type="OrthoDB" id="5974372at2759"/>